<evidence type="ECO:0000313" key="1">
    <source>
        <dbReference type="EMBL" id="MFB9739401.1"/>
    </source>
</evidence>
<gene>
    <name evidence="1" type="ORF">ACFFRO_30565</name>
</gene>
<proteinExistence type="predicted"/>
<dbReference type="RefSeq" id="WP_385860440.1">
    <property type="nucleotide sequence ID" value="NZ_JBHMAR010000103.1"/>
</dbReference>
<evidence type="ECO:0000313" key="2">
    <source>
        <dbReference type="Proteomes" id="UP001589703"/>
    </source>
</evidence>
<organism evidence="1 2">
    <name type="scientific">Streptomyces thermocoprophilus</name>
    <dbReference type="NCBI Taxonomy" id="78356"/>
    <lineage>
        <taxon>Bacteria</taxon>
        <taxon>Bacillati</taxon>
        <taxon>Actinomycetota</taxon>
        <taxon>Actinomycetes</taxon>
        <taxon>Kitasatosporales</taxon>
        <taxon>Streptomycetaceae</taxon>
        <taxon>Streptomyces</taxon>
    </lineage>
</organism>
<dbReference type="SUPFAM" id="SSF81901">
    <property type="entry name" value="HCP-like"/>
    <property type="match status" value="1"/>
</dbReference>
<accession>A0ABV5VNJ8</accession>
<keyword evidence="2" id="KW-1185">Reference proteome</keyword>
<dbReference type="EMBL" id="JBHMAR010000103">
    <property type="protein sequence ID" value="MFB9739401.1"/>
    <property type="molecule type" value="Genomic_DNA"/>
</dbReference>
<reference evidence="1 2" key="1">
    <citation type="submission" date="2024-09" db="EMBL/GenBank/DDBJ databases">
        <authorList>
            <person name="Sun Q."/>
            <person name="Mori K."/>
        </authorList>
    </citation>
    <scope>NUCLEOTIDE SEQUENCE [LARGE SCALE GENOMIC DNA]</scope>
    <source>
        <strain evidence="1 2">JCM 10918</strain>
    </source>
</reference>
<dbReference type="Gene3D" id="1.25.40.10">
    <property type="entry name" value="Tetratricopeptide repeat domain"/>
    <property type="match status" value="2"/>
</dbReference>
<comment type="caution">
    <text evidence="1">The sequence shown here is derived from an EMBL/GenBank/DDBJ whole genome shotgun (WGS) entry which is preliminary data.</text>
</comment>
<sequence>MHEVIESDGADNAGDLPIYIRREHDELLRLKVELAMRGESAQAMLSGESSTGKTRACWEAIQSLPDNWRLWAPLSADQALEELPLVAPHTVIWLDEAHTFFMTNGSPSGPRLAAQLNEVLRLRRRAPILLLGTIWPHYLSTLRAIPSRASQDDEHANTRRLLRSVRYRSNERRGPDRLDGLDFRVGESVIPVPNDFTAPEVRRQVEAAALTDPHWAEALAKAEDGRLTQYMAGGHEIQRRYQFAPTAARGLIDAAMDLRRLGHGPELPAALLAAALPGYIGRAAYDLLSDAELNSAWEYVSDPRQCRGARPPLGEVAPAGRGVPGDDVRATATHYRLSDLLDHEARIVRLNHKVPAELWRAAADHADRSALLPLADAARTAGAYADACRLYVRAVEHGEQSALFQIRDLPGREKWAEETLPWLQARAESGDLNAQHVAVHVMRSVGRASEAEDWLWSRAETGAIDALREGVRLLGASEAGGEAQRRLESMMAQGDRDALAEAADALRAKGKVAEAIALYKRAADLGDPIALRQFVAELLDAGRGDEALAWLRTRSDSGDVDALGVRVEVMISLGLYGEMLDWLRGRISAGDFAALTEALAYFDEAGMEEAKLEWYQEAAVAGHTAALMPVADHLAARGRTTEALDWYRHTAITTNNRVAMHRVGRILLERGRTEEAHFWLNRSAGLDGEAPQAAS</sequence>
<dbReference type="InterPro" id="IPR011990">
    <property type="entry name" value="TPR-like_helical_dom_sf"/>
</dbReference>
<dbReference type="Proteomes" id="UP001589703">
    <property type="component" value="Unassembled WGS sequence"/>
</dbReference>
<name>A0ABV5VNJ8_9ACTN</name>
<protein>
    <submittedName>
        <fullName evidence="1">Tetratricopeptide repeat protein</fullName>
    </submittedName>
</protein>